<keyword evidence="2" id="KW-1185">Reference proteome</keyword>
<dbReference type="AlphaFoldDB" id="A0A562WQN3"/>
<dbReference type="Proteomes" id="UP000319449">
    <property type="component" value="Unassembled WGS sequence"/>
</dbReference>
<protein>
    <submittedName>
        <fullName evidence="1">Uncharacterized protein</fullName>
    </submittedName>
</protein>
<accession>A0A562WQN3</accession>
<reference evidence="1 2" key="1">
    <citation type="submission" date="2019-07" db="EMBL/GenBank/DDBJ databases">
        <title>Genomic Encyclopedia of Archaeal and Bacterial Type Strains, Phase II (KMG-II): from individual species to whole genera.</title>
        <authorList>
            <person name="Goeker M."/>
        </authorList>
    </citation>
    <scope>NUCLEOTIDE SEQUENCE [LARGE SCALE GENOMIC DNA]</scope>
    <source>
        <strain evidence="1 2">ATCC BAA-1139</strain>
    </source>
</reference>
<dbReference type="RefSeq" id="WP_145018032.1">
    <property type="nucleotide sequence ID" value="NZ_VLLN01000003.1"/>
</dbReference>
<evidence type="ECO:0000313" key="1">
    <source>
        <dbReference type="EMBL" id="TWJ32660.1"/>
    </source>
</evidence>
<sequence>MKMQDVKEIAKSRGIKAGKLNKGELVRSIQADEGNEACYETGQAAVCGQESCIWRDDCK</sequence>
<dbReference type="EMBL" id="VLLN01000003">
    <property type="protein sequence ID" value="TWJ32660.1"/>
    <property type="molecule type" value="Genomic_DNA"/>
</dbReference>
<dbReference type="OrthoDB" id="1687780at2"/>
<gene>
    <name evidence="1" type="ORF">JN12_00635</name>
</gene>
<name>A0A562WQN3_9BACT</name>
<organism evidence="1 2">
    <name type="scientific">Geobacter argillaceus</name>
    <dbReference type="NCBI Taxonomy" id="345631"/>
    <lineage>
        <taxon>Bacteria</taxon>
        <taxon>Pseudomonadati</taxon>
        <taxon>Thermodesulfobacteriota</taxon>
        <taxon>Desulfuromonadia</taxon>
        <taxon>Geobacterales</taxon>
        <taxon>Geobacteraceae</taxon>
        <taxon>Geobacter</taxon>
    </lineage>
</organism>
<evidence type="ECO:0000313" key="2">
    <source>
        <dbReference type="Proteomes" id="UP000319449"/>
    </source>
</evidence>
<proteinExistence type="predicted"/>
<comment type="caution">
    <text evidence="1">The sequence shown here is derived from an EMBL/GenBank/DDBJ whole genome shotgun (WGS) entry which is preliminary data.</text>
</comment>